<sequence>MKKYIFITFLGLLLAGTASASFWSDFFQKEIPTEQDLSGSSSSFSPFMLNGTTIKPKVSTWSLDITNANITNLTINYVTSTNATTTGSVYITNDLTVGGDVTGANLNISDWDTAYGWGDHSVAGYYVTANDSYVFNTTDTMSGGLTMNSATTTDTLYISSLAVAAGTFLAVDGNGLVIATSTAGMTYPDAGIALSTGSAWDTSITNASANWNTAYGWGDHSTAGYFPLTTWYATTTHALISSLPSLATVGTLTAGNADAIITLGTSIDISTETNLTVGATGIELALDDIALTSGYIIPLSASTTNWNTFYDTPSNRITAGTNISWSVNTLNIDDVFVLTAGDTMTGGLTMTSATTSQSAYFTEYTTCNLDTNANGLLICGTDADTTYLGGTNLTLDGTTFNVDDAFLVNTAADTTAFGLTMGSATTSDTFRAEGKATFNGNVGIGTTAPGAILDVNGIIRNNNDLQLYRTGSDPAISTGSGRGLRIVTDSGGKTSSFNTAGKLSTPGGLRTDADLDVATGASIGATYYNVAPPTSGMIIEGNVGIGITNPTTKLYVSGDIYTTGNMSALSITDRTPIYEGDALTEIKKIKGKDGKIDHSTLPDFVKVYKPVYETKIIDNATTTIQTATTTERNIGNMISMNTRAIQQLSEMIEPKLGCVDDGRIAELEARITELEKRQGIIERFINWIKSY</sequence>
<organism evidence="1">
    <name type="scientific">viral metagenome</name>
    <dbReference type="NCBI Taxonomy" id="1070528"/>
    <lineage>
        <taxon>unclassified sequences</taxon>
        <taxon>metagenomes</taxon>
        <taxon>organismal metagenomes</taxon>
    </lineage>
</organism>
<name>A0A6H1ZF15_9ZZZZ</name>
<gene>
    <name evidence="1" type="ORF">TM448A00446_0010</name>
    <name evidence="2" type="ORF">TM448B00242_0021</name>
</gene>
<dbReference type="EMBL" id="MT144602">
    <property type="protein sequence ID" value="QJH94547.1"/>
    <property type="molecule type" value="Genomic_DNA"/>
</dbReference>
<proteinExistence type="predicted"/>
<accession>A0A6H1ZF15</accession>
<evidence type="ECO:0000313" key="1">
    <source>
        <dbReference type="EMBL" id="QJA46503.1"/>
    </source>
</evidence>
<reference evidence="1" key="1">
    <citation type="submission" date="2020-03" db="EMBL/GenBank/DDBJ databases">
        <title>The deep terrestrial virosphere.</title>
        <authorList>
            <person name="Holmfeldt K."/>
            <person name="Nilsson E."/>
            <person name="Simone D."/>
            <person name="Lopez-Fernandez M."/>
            <person name="Wu X."/>
            <person name="de Brujin I."/>
            <person name="Lundin D."/>
            <person name="Andersson A."/>
            <person name="Bertilsson S."/>
            <person name="Dopson M."/>
        </authorList>
    </citation>
    <scope>NUCLEOTIDE SEQUENCE</scope>
    <source>
        <strain evidence="1">TM448A00446</strain>
        <strain evidence="2">TM448B00242</strain>
    </source>
</reference>
<protein>
    <submittedName>
        <fullName evidence="1">Putative tail protein</fullName>
    </submittedName>
</protein>
<dbReference type="EMBL" id="MT144013">
    <property type="protein sequence ID" value="QJA46503.1"/>
    <property type="molecule type" value="Genomic_DNA"/>
</dbReference>
<evidence type="ECO:0000313" key="2">
    <source>
        <dbReference type="EMBL" id="QJH94547.1"/>
    </source>
</evidence>
<dbReference type="AlphaFoldDB" id="A0A6H1ZF15"/>